<sequence>MVLVDARRPRSDQLHRSSVHRTLDRVQSEVADLRLHYPDLAWSATDLLDPPALPEAELAALGERYPDLDWRLSNVDKLEHRPDDDPAATRAMLHAGAHPKWKSSRAAGGTRPSSARPRQKGERQLAASRGAMSARSTSSLPERTAAPAHFGAPWCRPTSARCGGHRQPHGHSRSSPRLHAESYAAELDQRVVYHASKPLAQPSAEGANQRGFTGWYRPPTSGGWKPGVSGTRRALGANHPPGYRGLSLNQSTPAYTMRGKLNLSRDLDPLLADDTPGPGAYDVDQHRAMRGPSYTMRARIILDPNSDPLVVDSSGPGPGYYETTKY</sequence>
<name>A0AB34K6V4_PRYPA</name>
<evidence type="ECO:0000256" key="1">
    <source>
        <dbReference type="SAM" id="MobiDB-lite"/>
    </source>
</evidence>
<dbReference type="EMBL" id="JBGBPQ010000002">
    <property type="protein sequence ID" value="KAL1528204.1"/>
    <property type="molecule type" value="Genomic_DNA"/>
</dbReference>
<organism evidence="2 3">
    <name type="scientific">Prymnesium parvum</name>
    <name type="common">Toxic golden alga</name>
    <dbReference type="NCBI Taxonomy" id="97485"/>
    <lineage>
        <taxon>Eukaryota</taxon>
        <taxon>Haptista</taxon>
        <taxon>Haptophyta</taxon>
        <taxon>Prymnesiophyceae</taxon>
        <taxon>Prymnesiales</taxon>
        <taxon>Prymnesiaceae</taxon>
        <taxon>Prymnesium</taxon>
    </lineage>
</organism>
<dbReference type="Pfam" id="PF07004">
    <property type="entry name" value="SHIPPO-rpt"/>
    <property type="match status" value="1"/>
</dbReference>
<dbReference type="AlphaFoldDB" id="A0AB34K6V4"/>
<evidence type="ECO:0000313" key="2">
    <source>
        <dbReference type="EMBL" id="KAL1528204.1"/>
    </source>
</evidence>
<feature type="region of interest" description="Disordered" evidence="1">
    <location>
        <begin position="201"/>
        <end position="223"/>
    </location>
</feature>
<accession>A0AB34K6V4</accession>
<dbReference type="InterPro" id="IPR010736">
    <property type="entry name" value="SHIPPO-rpt"/>
</dbReference>
<dbReference type="Proteomes" id="UP001515480">
    <property type="component" value="Unassembled WGS sequence"/>
</dbReference>
<feature type="region of interest" description="Disordered" evidence="1">
    <location>
        <begin position="305"/>
        <end position="326"/>
    </location>
</feature>
<keyword evidence="3" id="KW-1185">Reference proteome</keyword>
<protein>
    <submittedName>
        <fullName evidence="2">Uncharacterized protein</fullName>
    </submittedName>
</protein>
<reference evidence="2 3" key="1">
    <citation type="journal article" date="2024" name="Science">
        <title>Giant polyketide synthase enzymes in the biosynthesis of giant marine polyether toxins.</title>
        <authorList>
            <person name="Fallon T.R."/>
            <person name="Shende V.V."/>
            <person name="Wierzbicki I.H."/>
            <person name="Pendleton A.L."/>
            <person name="Watervoot N.F."/>
            <person name="Auber R.P."/>
            <person name="Gonzalez D.J."/>
            <person name="Wisecaver J.H."/>
            <person name="Moore B.S."/>
        </authorList>
    </citation>
    <scope>NUCLEOTIDE SEQUENCE [LARGE SCALE GENOMIC DNA]</scope>
    <source>
        <strain evidence="2 3">12B1</strain>
    </source>
</reference>
<proteinExistence type="predicted"/>
<gene>
    <name evidence="2" type="ORF">AB1Y20_009563</name>
</gene>
<evidence type="ECO:0000313" key="3">
    <source>
        <dbReference type="Proteomes" id="UP001515480"/>
    </source>
</evidence>
<feature type="region of interest" description="Disordered" evidence="1">
    <location>
        <begin position="95"/>
        <end position="153"/>
    </location>
</feature>
<comment type="caution">
    <text evidence="2">The sequence shown here is derived from an EMBL/GenBank/DDBJ whole genome shotgun (WGS) entry which is preliminary data.</text>
</comment>